<sequence>THFEISLLTKDFDQLKALYQPKKDYEIKMKKILETNELFSESTYHIENEEKLQYPDNQVLTPLQIKKFKLIFSQNTIEEKNDKREINKKLMVILD</sequence>
<proteinExistence type="predicted"/>
<evidence type="ECO:0000313" key="1">
    <source>
        <dbReference type="EMBL" id="CAG8772766.1"/>
    </source>
</evidence>
<reference evidence="1" key="1">
    <citation type="submission" date="2021-06" db="EMBL/GenBank/DDBJ databases">
        <authorList>
            <person name="Kallberg Y."/>
            <person name="Tangrot J."/>
            <person name="Rosling A."/>
        </authorList>
    </citation>
    <scope>NUCLEOTIDE SEQUENCE</scope>
    <source>
        <strain evidence="1">MA461A</strain>
    </source>
</reference>
<keyword evidence="2" id="KW-1185">Reference proteome</keyword>
<feature type="non-terminal residue" evidence="1">
    <location>
        <position position="1"/>
    </location>
</feature>
<dbReference type="Proteomes" id="UP000789920">
    <property type="component" value="Unassembled WGS sequence"/>
</dbReference>
<comment type="caution">
    <text evidence="1">The sequence shown here is derived from an EMBL/GenBank/DDBJ whole genome shotgun (WGS) entry which is preliminary data.</text>
</comment>
<protein>
    <submittedName>
        <fullName evidence="1">10024_t:CDS:1</fullName>
    </submittedName>
</protein>
<gene>
    <name evidence="1" type="ORF">RPERSI_LOCUS16608</name>
</gene>
<dbReference type="EMBL" id="CAJVQC010041352">
    <property type="protein sequence ID" value="CAG8772766.1"/>
    <property type="molecule type" value="Genomic_DNA"/>
</dbReference>
<accession>A0ACA9R1I5</accession>
<name>A0ACA9R1I5_9GLOM</name>
<evidence type="ECO:0000313" key="2">
    <source>
        <dbReference type="Proteomes" id="UP000789920"/>
    </source>
</evidence>
<organism evidence="1 2">
    <name type="scientific">Racocetra persica</name>
    <dbReference type="NCBI Taxonomy" id="160502"/>
    <lineage>
        <taxon>Eukaryota</taxon>
        <taxon>Fungi</taxon>
        <taxon>Fungi incertae sedis</taxon>
        <taxon>Mucoromycota</taxon>
        <taxon>Glomeromycotina</taxon>
        <taxon>Glomeromycetes</taxon>
        <taxon>Diversisporales</taxon>
        <taxon>Gigasporaceae</taxon>
        <taxon>Racocetra</taxon>
    </lineage>
</organism>